<dbReference type="AlphaFoldDB" id="A0AAE3GU55"/>
<accession>A0AAE3GU55</accession>
<evidence type="ECO:0000259" key="1">
    <source>
        <dbReference type="Pfam" id="PF20530"/>
    </source>
</evidence>
<name>A0AAE3GU55_9CYAN</name>
<reference evidence="2" key="1">
    <citation type="submission" date="2022-06" db="EMBL/GenBank/DDBJ databases">
        <title>New cyanobacteria of genus Symplocastrum in benthos of Lake Baikal.</title>
        <authorList>
            <person name="Sorokovikova E."/>
            <person name="Tikhonova I."/>
            <person name="Krasnopeev A."/>
            <person name="Evseev P."/>
            <person name="Gladkikh A."/>
            <person name="Belykh O."/>
        </authorList>
    </citation>
    <scope>NUCLEOTIDE SEQUENCE</scope>
    <source>
        <strain evidence="2">BBK-W-15</strain>
    </source>
</reference>
<gene>
    <name evidence="2" type="ORF">NJ959_16005</name>
</gene>
<proteinExistence type="predicted"/>
<dbReference type="InterPro" id="IPR046633">
    <property type="entry name" value="DUF6745"/>
</dbReference>
<dbReference type="EMBL" id="JAMZMM010000155">
    <property type="protein sequence ID" value="MCP2729938.1"/>
    <property type="molecule type" value="Genomic_DNA"/>
</dbReference>
<evidence type="ECO:0000313" key="2">
    <source>
        <dbReference type="EMBL" id="MCP2729938.1"/>
    </source>
</evidence>
<feature type="domain" description="DUF6745" evidence="1">
    <location>
        <begin position="152"/>
        <end position="333"/>
    </location>
</feature>
<keyword evidence="3" id="KW-1185">Reference proteome</keyword>
<dbReference type="Proteomes" id="UP001204953">
    <property type="component" value="Unassembled WGS sequence"/>
</dbReference>
<protein>
    <recommendedName>
        <fullName evidence="1">DUF6745 domain-containing protein</fullName>
    </recommendedName>
</protein>
<dbReference type="RefSeq" id="WP_254012711.1">
    <property type="nucleotide sequence ID" value="NZ_JAMZMM010000155.1"/>
</dbReference>
<comment type="caution">
    <text evidence="2">The sequence shown here is derived from an EMBL/GenBank/DDBJ whole genome shotgun (WGS) entry which is preliminary data.</text>
</comment>
<dbReference type="Pfam" id="PF20530">
    <property type="entry name" value="DUF6745"/>
    <property type="match status" value="1"/>
</dbReference>
<organism evidence="2 3">
    <name type="scientific">Limnofasciculus baicalensis BBK-W-15</name>
    <dbReference type="NCBI Taxonomy" id="2699891"/>
    <lineage>
        <taxon>Bacteria</taxon>
        <taxon>Bacillati</taxon>
        <taxon>Cyanobacteriota</taxon>
        <taxon>Cyanophyceae</taxon>
        <taxon>Coleofasciculales</taxon>
        <taxon>Coleofasciculaceae</taxon>
        <taxon>Limnofasciculus</taxon>
        <taxon>Limnofasciculus baicalensis</taxon>
    </lineage>
</organism>
<sequence>MKLINSLTPSQEILIPVYREKWREIALSTESINHQKATVAINAAYQIISYLHPRIIFCDSPHRALKQMERGERNKVTNRLDKKLRIELIEELAKQVGGKLRSDVNLIWSQLRPQLWGQLMRQISGEIGLKLGEGIQPELWACNASIFDFYISVLSCSHDEKKWQIYRDLILNCGWFFPFENICYVSARPDILSFDNQQRLHAEGSPAIQFRDGFSIYAHHGVRLPARYGTVHPNQWQAEWLLTEDNAELRRVLIQEIGYVRISQELQAKELDTWQEYTLLKIDNSVNLEPIHLLKMTCPSTGHIHVIRVPPHIGLARAAIRWVNWGINPEDFSVQT</sequence>
<evidence type="ECO:0000313" key="3">
    <source>
        <dbReference type="Proteomes" id="UP001204953"/>
    </source>
</evidence>